<protein>
    <submittedName>
        <fullName evidence="1">Uncharacterized protein</fullName>
    </submittedName>
</protein>
<proteinExistence type="predicted"/>
<accession>A0A4S8L682</accession>
<keyword evidence="2" id="KW-1185">Reference proteome</keyword>
<reference evidence="1 2" key="1">
    <citation type="journal article" date="2019" name="Nat. Ecol. Evol.">
        <title>Megaphylogeny resolves global patterns of mushroom evolution.</title>
        <authorList>
            <person name="Varga T."/>
            <person name="Krizsan K."/>
            <person name="Foldi C."/>
            <person name="Dima B."/>
            <person name="Sanchez-Garcia M."/>
            <person name="Sanchez-Ramirez S."/>
            <person name="Szollosi G.J."/>
            <person name="Szarkandi J.G."/>
            <person name="Papp V."/>
            <person name="Albert L."/>
            <person name="Andreopoulos W."/>
            <person name="Angelini C."/>
            <person name="Antonin V."/>
            <person name="Barry K.W."/>
            <person name="Bougher N.L."/>
            <person name="Buchanan P."/>
            <person name="Buyck B."/>
            <person name="Bense V."/>
            <person name="Catcheside P."/>
            <person name="Chovatia M."/>
            <person name="Cooper J."/>
            <person name="Damon W."/>
            <person name="Desjardin D."/>
            <person name="Finy P."/>
            <person name="Geml J."/>
            <person name="Haridas S."/>
            <person name="Hughes K."/>
            <person name="Justo A."/>
            <person name="Karasinski D."/>
            <person name="Kautmanova I."/>
            <person name="Kiss B."/>
            <person name="Kocsube S."/>
            <person name="Kotiranta H."/>
            <person name="LaButti K.M."/>
            <person name="Lechner B.E."/>
            <person name="Liimatainen K."/>
            <person name="Lipzen A."/>
            <person name="Lukacs Z."/>
            <person name="Mihaltcheva S."/>
            <person name="Morgado L.N."/>
            <person name="Niskanen T."/>
            <person name="Noordeloos M.E."/>
            <person name="Ohm R.A."/>
            <person name="Ortiz-Santana B."/>
            <person name="Ovrebo C."/>
            <person name="Racz N."/>
            <person name="Riley R."/>
            <person name="Savchenko A."/>
            <person name="Shiryaev A."/>
            <person name="Soop K."/>
            <person name="Spirin V."/>
            <person name="Szebenyi C."/>
            <person name="Tomsovsky M."/>
            <person name="Tulloss R.E."/>
            <person name="Uehling J."/>
            <person name="Grigoriev I.V."/>
            <person name="Vagvolgyi C."/>
            <person name="Papp T."/>
            <person name="Martin F.M."/>
            <person name="Miettinen O."/>
            <person name="Hibbett D.S."/>
            <person name="Nagy L.G."/>
        </authorList>
    </citation>
    <scope>NUCLEOTIDE SEQUENCE [LARGE SCALE GENOMIC DNA]</scope>
    <source>
        <strain evidence="1 2">CBS 962.96</strain>
    </source>
</reference>
<gene>
    <name evidence="1" type="ORF">K435DRAFT_806956</name>
</gene>
<dbReference type="Proteomes" id="UP000297245">
    <property type="component" value="Unassembled WGS sequence"/>
</dbReference>
<evidence type="ECO:0000313" key="2">
    <source>
        <dbReference type="Proteomes" id="UP000297245"/>
    </source>
</evidence>
<sequence>MNNASNKKVARRRRLLWTVPSQELWLWHHARKFYCIFLSRDRNQLKIFFADVTRGFFDAFPISLSTAEKNGLSEMQIESELKRKQNQQRTGIKTFYRNLATYTLAELLVEFEKRGV</sequence>
<organism evidence="1 2">
    <name type="scientific">Dendrothele bispora (strain CBS 962.96)</name>
    <dbReference type="NCBI Taxonomy" id="1314807"/>
    <lineage>
        <taxon>Eukaryota</taxon>
        <taxon>Fungi</taxon>
        <taxon>Dikarya</taxon>
        <taxon>Basidiomycota</taxon>
        <taxon>Agaricomycotina</taxon>
        <taxon>Agaricomycetes</taxon>
        <taxon>Agaricomycetidae</taxon>
        <taxon>Agaricales</taxon>
        <taxon>Agaricales incertae sedis</taxon>
        <taxon>Dendrothele</taxon>
    </lineage>
</organism>
<dbReference type="EMBL" id="ML179620">
    <property type="protein sequence ID" value="THU84126.1"/>
    <property type="molecule type" value="Genomic_DNA"/>
</dbReference>
<dbReference type="AlphaFoldDB" id="A0A4S8L682"/>
<evidence type="ECO:0000313" key="1">
    <source>
        <dbReference type="EMBL" id="THU84126.1"/>
    </source>
</evidence>
<name>A0A4S8L682_DENBC</name>